<feature type="signal peptide" evidence="7">
    <location>
        <begin position="1"/>
        <end position="17"/>
    </location>
</feature>
<keyword evidence="4" id="KW-0378">Hydrolase</keyword>
<dbReference type="CDD" id="cd06563">
    <property type="entry name" value="GH20_chitobiase-like"/>
    <property type="match status" value="1"/>
</dbReference>
<keyword evidence="7" id="KW-0732">Signal</keyword>
<comment type="similarity">
    <text evidence="2">Belongs to the glycosyl hydrolase 20 family.</text>
</comment>
<dbReference type="EMBL" id="JAGTAR010000013">
    <property type="protein sequence ID" value="MBR8535920.1"/>
    <property type="molecule type" value="Genomic_DNA"/>
</dbReference>
<protein>
    <recommendedName>
        <fullName evidence="3">beta-N-acetylhexosaminidase</fullName>
        <ecNumber evidence="3">3.2.1.52</ecNumber>
    </recommendedName>
</protein>
<dbReference type="InterPro" id="IPR017853">
    <property type="entry name" value="GH"/>
</dbReference>
<evidence type="ECO:0000256" key="2">
    <source>
        <dbReference type="ARBA" id="ARBA00006285"/>
    </source>
</evidence>
<dbReference type="GO" id="GO:0005975">
    <property type="term" value="P:carbohydrate metabolic process"/>
    <property type="evidence" value="ECO:0007669"/>
    <property type="project" value="InterPro"/>
</dbReference>
<dbReference type="InterPro" id="IPR015883">
    <property type="entry name" value="Glyco_hydro_20_cat"/>
</dbReference>
<dbReference type="PROSITE" id="PS51257">
    <property type="entry name" value="PROKAR_LIPOPROTEIN"/>
    <property type="match status" value="1"/>
</dbReference>
<reference evidence="9" key="1">
    <citation type="journal article" date="2018" name="Int. J. Syst. Evol. Microbiol.">
        <title>Carboxylicivirga sediminis sp. nov., isolated from coastal sediment.</title>
        <authorList>
            <person name="Wang F.Q."/>
            <person name="Ren L.H."/>
            <person name="Zou R.J."/>
            <person name="Sun Y.Z."/>
            <person name="Liu X.J."/>
            <person name="Jiang F."/>
            <person name="Liu L.J."/>
        </authorList>
    </citation>
    <scope>NUCLEOTIDE SEQUENCE</scope>
    <source>
        <strain evidence="9">JR1</strain>
    </source>
</reference>
<name>A0A941IXC4_9BACT</name>
<feature type="chain" id="PRO_5037980740" description="beta-N-acetylhexosaminidase" evidence="7">
    <location>
        <begin position="18"/>
        <end position="765"/>
    </location>
</feature>
<dbReference type="GO" id="GO:0016020">
    <property type="term" value="C:membrane"/>
    <property type="evidence" value="ECO:0007669"/>
    <property type="project" value="TreeGrafter"/>
</dbReference>
<comment type="caution">
    <text evidence="9">The sequence shown here is derived from an EMBL/GenBank/DDBJ whole genome shotgun (WGS) entry which is preliminary data.</text>
</comment>
<sequence length="765" mass="86757">MKVINGFCILLILTLMACSTQSTHHSYNDGINVVPLPNQLVEQEGEFVLNSSSQWVVTSEEASAIVNFINNKVKQSTGFDLTIANEAPDNNYIAVELDESLPINEEGYSLLVSTDKVQLKAKTPQGVFYGLQTLLQLLPAEIESPTLVKHVEWAIPAVEITDEPRFTWRGMHLDVCRHFVPVEDIKKHLDMLAMFKMNTFHWHLTEDQAWRIEIKKYPKLVEVGATRIEGEGFEHSGYYTQEDVEEIVAYAAERFITVVPEIELPGHALAALAAYPEYSCTGGPFEVRKVWGVEPDVYCAGKEATFHFLEDVIDEVVALFPSVYFHIGGDECPKERWKECPDCQKRMKQEGLADEHELQSYFVKRIEKVLIAHGKKMIGWDEILEGGLAESAAVMSWRGEKGGIEAASQGHDVVMTPGNWCYLDHYQGDYHVEPVAIGGYTTLEESYSYEPVPAELSEEKAKHVLGTQGNVWTEYMYTPELVEYRVYPRLIALAEVNWTNKENKNYDGFATRINNQLVRMDQHGINYHIPLPEGPVNKVVFADNTKLEFSNTRNYPMVYTTDGSIPTAYSNAYKQPLLFAENKTINIATLLPSGKMSKVRTITIEKTTVKPAVDVETSKVGLKEQYTEGTFIKVAELDKVTDWQTRDGFIENKGPKYRQSDYNDPSAHLYTGYLMIEEEGIYEFQTNLDQLFIGEELLINNDGEVKRFSRNNSTIALAKGKHPVKLVYLNNIIGGWPQAWNGPKVHYRLLGDEEFKVIDNAQYSY</sequence>
<dbReference type="Gene3D" id="3.20.20.80">
    <property type="entry name" value="Glycosidases"/>
    <property type="match status" value="1"/>
</dbReference>
<dbReference type="InterPro" id="IPR011658">
    <property type="entry name" value="PA14_dom"/>
</dbReference>
<dbReference type="InterPro" id="IPR025705">
    <property type="entry name" value="Beta_hexosaminidase_sua/sub"/>
</dbReference>
<dbReference type="Pfam" id="PF13290">
    <property type="entry name" value="CHB_HEX_C_1"/>
    <property type="match status" value="1"/>
</dbReference>
<reference evidence="9" key="2">
    <citation type="submission" date="2021-04" db="EMBL/GenBank/DDBJ databases">
        <authorList>
            <person name="Zhang T."/>
            <person name="Zhang Y."/>
            <person name="Lu D."/>
            <person name="Zuo D."/>
            <person name="Du Z."/>
        </authorList>
    </citation>
    <scope>NUCLEOTIDE SEQUENCE</scope>
    <source>
        <strain evidence="9">JR1</strain>
    </source>
</reference>
<dbReference type="Pfam" id="PF00728">
    <property type="entry name" value="Glyco_hydro_20"/>
    <property type="match status" value="1"/>
</dbReference>
<dbReference type="GO" id="GO:0030203">
    <property type="term" value="P:glycosaminoglycan metabolic process"/>
    <property type="evidence" value="ECO:0007669"/>
    <property type="project" value="TreeGrafter"/>
</dbReference>
<gene>
    <name evidence="9" type="ORF">KDU71_10160</name>
</gene>
<dbReference type="InterPro" id="IPR059177">
    <property type="entry name" value="GH29D-like_dom"/>
</dbReference>
<accession>A0A941IXC4</accession>
<organism evidence="9 10">
    <name type="scientific">Carboxylicivirga sediminis</name>
    <dbReference type="NCBI Taxonomy" id="2006564"/>
    <lineage>
        <taxon>Bacteria</taxon>
        <taxon>Pseudomonadati</taxon>
        <taxon>Bacteroidota</taxon>
        <taxon>Bacteroidia</taxon>
        <taxon>Marinilabiliales</taxon>
        <taxon>Marinilabiliaceae</taxon>
        <taxon>Carboxylicivirga</taxon>
    </lineage>
</organism>
<feature type="domain" description="PA14" evidence="8">
    <location>
        <begin position="618"/>
        <end position="753"/>
    </location>
</feature>
<evidence type="ECO:0000256" key="5">
    <source>
        <dbReference type="ARBA" id="ARBA00023295"/>
    </source>
</evidence>
<evidence type="ECO:0000256" key="3">
    <source>
        <dbReference type="ARBA" id="ARBA00012663"/>
    </source>
</evidence>
<dbReference type="EC" id="3.2.1.52" evidence="3"/>
<dbReference type="InterPro" id="IPR029018">
    <property type="entry name" value="Hex-like_dom2"/>
</dbReference>
<dbReference type="PRINTS" id="PR00738">
    <property type="entry name" value="GLHYDRLASE20"/>
</dbReference>
<dbReference type="Gene3D" id="3.30.379.10">
    <property type="entry name" value="Chitobiase/beta-hexosaminidase domain 2-like"/>
    <property type="match status" value="1"/>
</dbReference>
<dbReference type="PANTHER" id="PTHR22600:SF57">
    <property type="entry name" value="BETA-N-ACETYLHEXOSAMINIDASE"/>
    <property type="match status" value="1"/>
</dbReference>
<evidence type="ECO:0000259" key="8">
    <source>
        <dbReference type="SMART" id="SM00758"/>
    </source>
</evidence>
<feature type="active site" description="Proton donor" evidence="6">
    <location>
        <position position="331"/>
    </location>
</feature>
<dbReference type="SUPFAM" id="SSF55545">
    <property type="entry name" value="beta-N-acetylhexosaminidase-like domain"/>
    <property type="match status" value="1"/>
</dbReference>
<dbReference type="GO" id="GO:0004563">
    <property type="term" value="F:beta-N-acetylhexosaminidase activity"/>
    <property type="evidence" value="ECO:0007669"/>
    <property type="project" value="UniProtKB-EC"/>
</dbReference>
<dbReference type="SUPFAM" id="SSF51445">
    <property type="entry name" value="(Trans)glycosidases"/>
    <property type="match status" value="1"/>
</dbReference>
<dbReference type="InterPro" id="IPR015882">
    <property type="entry name" value="HEX_bac_N"/>
</dbReference>
<comment type="catalytic activity">
    <reaction evidence="1">
        <text>Hydrolysis of terminal non-reducing N-acetyl-D-hexosamine residues in N-acetyl-beta-D-hexosaminides.</text>
        <dbReference type="EC" id="3.2.1.52"/>
    </reaction>
</comment>
<dbReference type="AlphaFoldDB" id="A0A941IXC4"/>
<dbReference type="SMART" id="SM00758">
    <property type="entry name" value="PA14"/>
    <property type="match status" value="1"/>
</dbReference>
<dbReference type="SUPFAM" id="SSF56988">
    <property type="entry name" value="Anthrax protective antigen"/>
    <property type="match status" value="1"/>
</dbReference>
<dbReference type="RefSeq" id="WP_212190408.1">
    <property type="nucleotide sequence ID" value="NZ_JAGTAR010000013.1"/>
</dbReference>
<dbReference type="Proteomes" id="UP000679220">
    <property type="component" value="Unassembled WGS sequence"/>
</dbReference>
<dbReference type="PANTHER" id="PTHR22600">
    <property type="entry name" value="BETA-HEXOSAMINIDASE"/>
    <property type="match status" value="1"/>
</dbReference>
<proteinExistence type="inferred from homology"/>
<evidence type="ECO:0000256" key="6">
    <source>
        <dbReference type="PIRSR" id="PIRSR625705-1"/>
    </source>
</evidence>
<keyword evidence="5" id="KW-0326">Glycosidase</keyword>
<evidence type="ECO:0000313" key="9">
    <source>
        <dbReference type="EMBL" id="MBR8535920.1"/>
    </source>
</evidence>
<evidence type="ECO:0000256" key="1">
    <source>
        <dbReference type="ARBA" id="ARBA00001231"/>
    </source>
</evidence>
<evidence type="ECO:0000313" key="10">
    <source>
        <dbReference type="Proteomes" id="UP000679220"/>
    </source>
</evidence>
<evidence type="ECO:0000256" key="4">
    <source>
        <dbReference type="ARBA" id="ARBA00022801"/>
    </source>
</evidence>
<dbReference type="Pfam" id="PF02838">
    <property type="entry name" value="Glyco_hydro_20b"/>
    <property type="match status" value="1"/>
</dbReference>
<keyword evidence="10" id="KW-1185">Reference proteome</keyword>
<dbReference type="Pfam" id="PF07691">
    <property type="entry name" value="PA14"/>
    <property type="match status" value="1"/>
</dbReference>
<evidence type="ECO:0000256" key="7">
    <source>
        <dbReference type="SAM" id="SignalP"/>
    </source>
</evidence>